<dbReference type="SUPFAM" id="SSF52413">
    <property type="entry name" value="UDP-glucose/GDP-mannose dehydrogenase C-terminal domain"/>
    <property type="match status" value="1"/>
</dbReference>
<dbReference type="InterPro" id="IPR014026">
    <property type="entry name" value="UDP-Glc/GDP-Man_DH_dimer"/>
</dbReference>
<dbReference type="GO" id="GO:0000271">
    <property type="term" value="P:polysaccharide biosynthetic process"/>
    <property type="evidence" value="ECO:0007669"/>
    <property type="project" value="InterPro"/>
</dbReference>
<dbReference type="SUPFAM" id="SSF48179">
    <property type="entry name" value="6-phosphogluconate dehydrogenase C-terminal domain-like"/>
    <property type="match status" value="1"/>
</dbReference>
<sequence>MIIGQGYVGLPLAMRCVEVGYKVIGYDTDDSKIGALKDGVSPIDDVTNDQVTSALSSTSYIPTSAQDDLKDFDIAVITVPTPLRDDRPDTSFIEIAGSTIAKHLRSGSLVVLESTSYPGTTEEILRPILEKGSGLTCGLDFSLGFSPERIDPGNKSWTLRTTPKLISGVDEKSIKKVQEFYKQIVDNVVVSAGIREAEFAKLLENTYRQVNIALVNELAVHAHALKIDIWEVIRIAATKPFGYAPFYPGPGVGGHCLPIDPEYLSWKFAQNSGQNSDFIKLATTVNKRMPSYVVQRLVRALSDRGKNIKNSKVLVIGLSYKKNSSDVRESPALDVIKNLVNHGADVIAYDPFVRVVNQSGFTFSHRLEASDLKKSDAVLILTNHDGVDYEEVVRSAKYIFDIRHCVVGHNVEYL</sequence>
<dbReference type="EMBL" id="CAFAAP010000093">
    <property type="protein sequence ID" value="CAB4804053.1"/>
    <property type="molecule type" value="Genomic_DNA"/>
</dbReference>
<accession>A0A6J6Y7F8</accession>
<evidence type="ECO:0000256" key="2">
    <source>
        <dbReference type="ARBA" id="ARBA00023027"/>
    </source>
</evidence>
<evidence type="ECO:0000313" key="4">
    <source>
        <dbReference type="EMBL" id="CAB4804053.1"/>
    </source>
</evidence>
<dbReference type="InterPro" id="IPR008927">
    <property type="entry name" value="6-PGluconate_DH-like_C_sf"/>
</dbReference>
<organism evidence="4">
    <name type="scientific">freshwater metagenome</name>
    <dbReference type="NCBI Taxonomy" id="449393"/>
    <lineage>
        <taxon>unclassified sequences</taxon>
        <taxon>metagenomes</taxon>
        <taxon>ecological metagenomes</taxon>
    </lineage>
</organism>
<proteinExistence type="predicted"/>
<dbReference type="InterPro" id="IPR014027">
    <property type="entry name" value="UDP-Glc/GDP-Man_DH_C"/>
</dbReference>
<dbReference type="PIRSF" id="PIRSF500136">
    <property type="entry name" value="UDP_ManNAc_DH"/>
    <property type="match status" value="1"/>
</dbReference>
<evidence type="ECO:0000313" key="5">
    <source>
        <dbReference type="EMBL" id="CAB4991189.1"/>
    </source>
</evidence>
<dbReference type="GO" id="GO:0016616">
    <property type="term" value="F:oxidoreductase activity, acting on the CH-OH group of donors, NAD or NADP as acceptor"/>
    <property type="evidence" value="ECO:0007669"/>
    <property type="project" value="InterPro"/>
</dbReference>
<dbReference type="GO" id="GO:0016628">
    <property type="term" value="F:oxidoreductase activity, acting on the CH-CH group of donors, NAD or NADP as acceptor"/>
    <property type="evidence" value="ECO:0007669"/>
    <property type="project" value="InterPro"/>
</dbReference>
<reference evidence="4" key="1">
    <citation type="submission" date="2020-05" db="EMBL/GenBank/DDBJ databases">
        <authorList>
            <person name="Chiriac C."/>
            <person name="Salcher M."/>
            <person name="Ghai R."/>
            <person name="Kavagutti S V."/>
        </authorList>
    </citation>
    <scope>NUCLEOTIDE SEQUENCE</scope>
</reference>
<dbReference type="GO" id="GO:0051287">
    <property type="term" value="F:NAD binding"/>
    <property type="evidence" value="ECO:0007669"/>
    <property type="project" value="InterPro"/>
</dbReference>
<dbReference type="NCBIfam" id="TIGR03026">
    <property type="entry name" value="NDP-sugDHase"/>
    <property type="match status" value="1"/>
</dbReference>
<dbReference type="PIRSF" id="PIRSF000124">
    <property type="entry name" value="UDPglc_GDPman_dh"/>
    <property type="match status" value="1"/>
</dbReference>
<dbReference type="SMART" id="SM00984">
    <property type="entry name" value="UDPG_MGDP_dh_C"/>
    <property type="match status" value="1"/>
</dbReference>
<dbReference type="InterPro" id="IPR001732">
    <property type="entry name" value="UDP-Glc/GDP-Man_DH_N"/>
</dbReference>
<dbReference type="Pfam" id="PF03721">
    <property type="entry name" value="UDPG_MGDP_dh_N"/>
    <property type="match status" value="1"/>
</dbReference>
<dbReference type="Pfam" id="PF03720">
    <property type="entry name" value="UDPG_MGDP_dh_C"/>
    <property type="match status" value="1"/>
</dbReference>
<gene>
    <name evidence="4" type="ORF">UFOPK3026_00711</name>
    <name evidence="5" type="ORF">UFOPK4020_00263</name>
</gene>
<dbReference type="SUPFAM" id="SSF51735">
    <property type="entry name" value="NAD(P)-binding Rossmann-fold domains"/>
    <property type="match status" value="1"/>
</dbReference>
<dbReference type="Pfam" id="PF00984">
    <property type="entry name" value="UDPG_MGDP_dh"/>
    <property type="match status" value="1"/>
</dbReference>
<feature type="domain" description="UDP-glucose/GDP-mannose dehydrogenase C-terminal" evidence="3">
    <location>
        <begin position="314"/>
        <end position="408"/>
    </location>
</feature>
<dbReference type="PANTHER" id="PTHR43491:SF1">
    <property type="entry name" value="UDP-N-ACETYL-D-MANNOSAMINE DEHYDROGENASE"/>
    <property type="match status" value="1"/>
</dbReference>
<evidence type="ECO:0000256" key="1">
    <source>
        <dbReference type="ARBA" id="ARBA00023002"/>
    </source>
</evidence>
<keyword evidence="1" id="KW-0560">Oxidoreductase</keyword>
<dbReference type="InterPro" id="IPR036220">
    <property type="entry name" value="UDP-Glc/GDP-Man_DH_C_sf"/>
</dbReference>
<evidence type="ECO:0000259" key="3">
    <source>
        <dbReference type="SMART" id="SM00984"/>
    </source>
</evidence>
<name>A0A6J6Y7F8_9ZZZZ</name>
<dbReference type="InterPro" id="IPR036291">
    <property type="entry name" value="NAD(P)-bd_dom_sf"/>
</dbReference>
<dbReference type="AlphaFoldDB" id="A0A6J6Y7F8"/>
<dbReference type="PANTHER" id="PTHR43491">
    <property type="entry name" value="UDP-N-ACETYL-D-MANNOSAMINE DEHYDROGENASE"/>
    <property type="match status" value="1"/>
</dbReference>
<dbReference type="Gene3D" id="3.40.50.720">
    <property type="entry name" value="NAD(P)-binding Rossmann-like Domain"/>
    <property type="match status" value="2"/>
</dbReference>
<dbReference type="InterPro" id="IPR017476">
    <property type="entry name" value="UDP-Glc/GDP-Man"/>
</dbReference>
<protein>
    <submittedName>
        <fullName evidence="4">Unannotated protein</fullName>
    </submittedName>
</protein>
<dbReference type="EMBL" id="CAFBOV010000032">
    <property type="protein sequence ID" value="CAB4991189.1"/>
    <property type="molecule type" value="Genomic_DNA"/>
</dbReference>
<dbReference type="InterPro" id="IPR028359">
    <property type="entry name" value="UDP_ManNAc/GlcNAc_DH"/>
</dbReference>
<keyword evidence="2" id="KW-0520">NAD</keyword>